<feature type="region of interest" description="Disordered" evidence="1">
    <location>
        <begin position="1"/>
        <end position="56"/>
    </location>
</feature>
<gene>
    <name evidence="2" type="ORF">HETSPECPRED_000272</name>
</gene>
<dbReference type="Proteomes" id="UP000664521">
    <property type="component" value="Unassembled WGS sequence"/>
</dbReference>
<reference evidence="2" key="1">
    <citation type="submission" date="2021-03" db="EMBL/GenBank/DDBJ databases">
        <authorList>
            <person name="Tagirdzhanova G."/>
        </authorList>
    </citation>
    <scope>NUCLEOTIDE SEQUENCE</scope>
</reference>
<evidence type="ECO:0000313" key="2">
    <source>
        <dbReference type="EMBL" id="CAF9911209.1"/>
    </source>
</evidence>
<accession>A0A8H3ER61</accession>
<comment type="caution">
    <text evidence="2">The sequence shown here is derived from an EMBL/GenBank/DDBJ whole genome shotgun (WGS) entry which is preliminary data.</text>
</comment>
<organism evidence="2 3">
    <name type="scientific">Heterodermia speciosa</name>
    <dbReference type="NCBI Taxonomy" id="116794"/>
    <lineage>
        <taxon>Eukaryota</taxon>
        <taxon>Fungi</taxon>
        <taxon>Dikarya</taxon>
        <taxon>Ascomycota</taxon>
        <taxon>Pezizomycotina</taxon>
        <taxon>Lecanoromycetes</taxon>
        <taxon>OSLEUM clade</taxon>
        <taxon>Lecanoromycetidae</taxon>
        <taxon>Caliciales</taxon>
        <taxon>Physciaceae</taxon>
        <taxon>Heterodermia</taxon>
    </lineage>
</organism>
<name>A0A8H3ER61_9LECA</name>
<keyword evidence="3" id="KW-1185">Reference proteome</keyword>
<dbReference type="OrthoDB" id="4356994at2759"/>
<evidence type="ECO:0000256" key="1">
    <source>
        <dbReference type="SAM" id="MobiDB-lite"/>
    </source>
</evidence>
<proteinExistence type="predicted"/>
<protein>
    <submittedName>
        <fullName evidence="2">Uncharacterized protein</fullName>
    </submittedName>
</protein>
<feature type="compositionally biased region" description="Polar residues" evidence="1">
    <location>
        <begin position="45"/>
        <end position="54"/>
    </location>
</feature>
<evidence type="ECO:0000313" key="3">
    <source>
        <dbReference type="Proteomes" id="UP000664521"/>
    </source>
</evidence>
<feature type="region of interest" description="Disordered" evidence="1">
    <location>
        <begin position="266"/>
        <end position="285"/>
    </location>
</feature>
<sequence length="311" mass="33273">MKQHRNGHSGQRLVPKEGAASNLEEGNPISSLEGDEDAGNILPYHQQSDASSDSIGGLSFSPATAFHQPFAVPLSFDEAIFSPHMGLTSPSGSEPSNFGNLAREGFNHAFGDQGPYSQSRQALTPQVVSQGRSASACNCHATALSTLSSLNADLEATSTLSFNSRGWNAILATCRHAITICETSGSCQRCPKTVMLMLCTAILQRVAICYETLSSNSGNHSIPFSIRMGEMDFSDVASNPSIMQAVIQGEKKRAQNVCEGLQVESRRFRKSTTSGNRPAGPNEGVGSEELTMLLKVTREKFVPSFAIERAV</sequence>
<dbReference type="AlphaFoldDB" id="A0A8H3ER61"/>
<dbReference type="EMBL" id="CAJPDS010000010">
    <property type="protein sequence ID" value="CAF9911209.1"/>
    <property type="molecule type" value="Genomic_DNA"/>
</dbReference>